<comment type="caution">
    <text evidence="1">The sequence shown here is derived from an EMBL/GenBank/DDBJ whole genome shotgun (WGS) entry which is preliminary data.</text>
</comment>
<evidence type="ECO:0000313" key="1">
    <source>
        <dbReference type="EMBL" id="KAG1529916.1"/>
    </source>
</evidence>
<accession>A0A9P6XPS6</accession>
<evidence type="ECO:0000313" key="2">
    <source>
        <dbReference type="Proteomes" id="UP000717996"/>
    </source>
</evidence>
<dbReference type="AlphaFoldDB" id="A0A9P6XPS6"/>
<gene>
    <name evidence="1" type="ORF">G6F51_014001</name>
</gene>
<organism evidence="1 2">
    <name type="scientific">Rhizopus oryzae</name>
    <name type="common">Mucormycosis agent</name>
    <name type="synonym">Rhizopus arrhizus var. delemar</name>
    <dbReference type="NCBI Taxonomy" id="64495"/>
    <lineage>
        <taxon>Eukaryota</taxon>
        <taxon>Fungi</taxon>
        <taxon>Fungi incertae sedis</taxon>
        <taxon>Mucoromycota</taxon>
        <taxon>Mucoromycotina</taxon>
        <taxon>Mucoromycetes</taxon>
        <taxon>Mucorales</taxon>
        <taxon>Mucorineae</taxon>
        <taxon>Rhizopodaceae</taxon>
        <taxon>Rhizopus</taxon>
    </lineage>
</organism>
<protein>
    <submittedName>
        <fullName evidence="1">Uncharacterized protein</fullName>
    </submittedName>
</protein>
<dbReference type="Proteomes" id="UP000717996">
    <property type="component" value="Unassembled WGS sequence"/>
</dbReference>
<sequence length="89" mass="9839">MLLTTATDATVDGVVPLALTKSIGGININKQMFPFVKLSSMPNVSLGKRFASLLSLIFPRQLPRSSNSNVVIKHPLHSLILMVRPRQWK</sequence>
<reference evidence="1" key="1">
    <citation type="journal article" date="2020" name="Microb. Genom.">
        <title>Genetic diversity of clinical and environmental Mucorales isolates obtained from an investigation of mucormycosis cases among solid organ transplant recipients.</title>
        <authorList>
            <person name="Nguyen M.H."/>
            <person name="Kaul D."/>
            <person name="Muto C."/>
            <person name="Cheng S.J."/>
            <person name="Richter R.A."/>
            <person name="Bruno V.M."/>
            <person name="Liu G."/>
            <person name="Beyhan S."/>
            <person name="Sundermann A.J."/>
            <person name="Mounaud S."/>
            <person name="Pasculle A.W."/>
            <person name="Nierman W.C."/>
            <person name="Driscoll E."/>
            <person name="Cumbie R."/>
            <person name="Clancy C.J."/>
            <person name="Dupont C.L."/>
        </authorList>
    </citation>
    <scope>NUCLEOTIDE SEQUENCE</scope>
    <source>
        <strain evidence="1">GL16</strain>
    </source>
</reference>
<dbReference type="EMBL" id="JAANIT010007306">
    <property type="protein sequence ID" value="KAG1529916.1"/>
    <property type="molecule type" value="Genomic_DNA"/>
</dbReference>
<proteinExistence type="predicted"/>
<name>A0A9P6XPS6_RHIOR</name>